<name>A0A6J5QUT5_9CAUD</name>
<sequence>MAKVPEEGKGVLFSYEKKNPKAPDYKGSIMVNGNEIKISAWKRQSAFGELISLSHDTFKPTQQYPREVNHANDDDVPF</sequence>
<proteinExistence type="predicted"/>
<dbReference type="EMBL" id="LR797128">
    <property type="protein sequence ID" value="CAB4188419.1"/>
    <property type="molecule type" value="Genomic_DNA"/>
</dbReference>
<gene>
    <name evidence="1" type="ORF">UFOVP1174_32</name>
</gene>
<reference evidence="1" key="1">
    <citation type="submission" date="2020-05" db="EMBL/GenBank/DDBJ databases">
        <authorList>
            <person name="Chiriac C."/>
            <person name="Salcher M."/>
            <person name="Ghai R."/>
            <person name="Kavagutti S V."/>
        </authorList>
    </citation>
    <scope>NUCLEOTIDE SEQUENCE</scope>
</reference>
<protein>
    <submittedName>
        <fullName evidence="1">Uncharacterized protein</fullName>
    </submittedName>
</protein>
<evidence type="ECO:0000313" key="1">
    <source>
        <dbReference type="EMBL" id="CAB4188419.1"/>
    </source>
</evidence>
<accession>A0A6J5QUT5</accession>
<organism evidence="1">
    <name type="scientific">uncultured Caudovirales phage</name>
    <dbReference type="NCBI Taxonomy" id="2100421"/>
    <lineage>
        <taxon>Viruses</taxon>
        <taxon>Duplodnaviria</taxon>
        <taxon>Heunggongvirae</taxon>
        <taxon>Uroviricota</taxon>
        <taxon>Caudoviricetes</taxon>
        <taxon>Peduoviridae</taxon>
        <taxon>Maltschvirus</taxon>
        <taxon>Maltschvirus maltsch</taxon>
    </lineage>
</organism>